<sequence>MTNISIAKPVALVLGATGGIGGYVARGLVARGWTVRALNRKADEATRREPRFHWIQGDAMSAADVRRAAQDVRLIVHAVNPPGYKDWEKLVLPMLDNTVAAARDVGARILLPGTVYNYGPDVFPNVTEESPQNPVTRKGKIRVEMERRLKAASEEGVPVLIVRAGDYFGPGAGNSWFGQGLVKAGKPVTSVSRPNARDVGHQWAYLPDVAETMLRLIGRESELPRFTLFHMNGFWDEGGREMIAAIGRVVGRKPKVKAFPWWLLTLASPFVPLFRELGEMRYLWKMPVRMRNDKLLAFLGEEPSTPIDEAVRAALIDLGCLEAKLAKGAKPVALLA</sequence>
<reference evidence="2 3" key="1">
    <citation type="submission" date="2024-05" db="EMBL/GenBank/DDBJ databases">
        <title>Neorhizobium sp. Rsf11, a plant growth promoting and heavy metal resistant PAH-degrader.</title>
        <authorList>
            <person name="Golubev S.N."/>
            <person name="Muratova A.Y."/>
            <person name="Markelova M.I."/>
        </authorList>
    </citation>
    <scope>NUCLEOTIDE SEQUENCE [LARGE SCALE GENOMIC DNA]</scope>
    <source>
        <strain evidence="2 3">Rsf11</strain>
    </source>
</reference>
<comment type="caution">
    <text evidence="2">The sequence shown here is derived from an EMBL/GenBank/DDBJ whole genome shotgun (WGS) entry which is preliminary data.</text>
</comment>
<dbReference type="EMBL" id="JBEAAL010000005">
    <property type="protein sequence ID" value="MEQ1405198.1"/>
    <property type="molecule type" value="Genomic_DNA"/>
</dbReference>
<keyword evidence="3" id="KW-1185">Reference proteome</keyword>
<evidence type="ECO:0000313" key="2">
    <source>
        <dbReference type="EMBL" id="MEQ1405198.1"/>
    </source>
</evidence>
<dbReference type="InterPro" id="IPR051783">
    <property type="entry name" value="NAD(P)-dependent_oxidoreduct"/>
</dbReference>
<name>A0ABV0M0J5_9HYPH</name>
<dbReference type="SUPFAM" id="SSF51735">
    <property type="entry name" value="NAD(P)-binding Rossmann-fold domains"/>
    <property type="match status" value="1"/>
</dbReference>
<dbReference type="Proteomes" id="UP001496627">
    <property type="component" value="Unassembled WGS sequence"/>
</dbReference>
<evidence type="ECO:0000259" key="1">
    <source>
        <dbReference type="Pfam" id="PF01370"/>
    </source>
</evidence>
<organism evidence="2 3">
    <name type="scientific">Neorhizobium phenanthreniclasticum</name>
    <dbReference type="NCBI Taxonomy" id="3157917"/>
    <lineage>
        <taxon>Bacteria</taxon>
        <taxon>Pseudomonadati</taxon>
        <taxon>Pseudomonadota</taxon>
        <taxon>Alphaproteobacteria</taxon>
        <taxon>Hyphomicrobiales</taxon>
        <taxon>Rhizobiaceae</taxon>
        <taxon>Rhizobium/Agrobacterium group</taxon>
        <taxon>Neorhizobium</taxon>
    </lineage>
</organism>
<dbReference type="RefSeq" id="WP_037148643.1">
    <property type="nucleotide sequence ID" value="NZ_JBEAAL010000005.1"/>
</dbReference>
<dbReference type="InterPro" id="IPR036291">
    <property type="entry name" value="NAD(P)-bd_dom_sf"/>
</dbReference>
<dbReference type="PANTHER" id="PTHR48079:SF6">
    <property type="entry name" value="NAD(P)-BINDING DOMAIN-CONTAINING PROTEIN-RELATED"/>
    <property type="match status" value="1"/>
</dbReference>
<proteinExistence type="predicted"/>
<gene>
    <name evidence="2" type="ORF">ABK249_09665</name>
</gene>
<evidence type="ECO:0000313" key="3">
    <source>
        <dbReference type="Proteomes" id="UP001496627"/>
    </source>
</evidence>
<feature type="domain" description="NAD-dependent epimerase/dehydratase" evidence="1">
    <location>
        <begin position="11"/>
        <end position="219"/>
    </location>
</feature>
<dbReference type="Gene3D" id="3.40.50.720">
    <property type="entry name" value="NAD(P)-binding Rossmann-like Domain"/>
    <property type="match status" value="1"/>
</dbReference>
<protein>
    <submittedName>
        <fullName evidence="2">NAD-dependent epimerase/dehydratase family protein</fullName>
    </submittedName>
</protein>
<dbReference type="Pfam" id="PF01370">
    <property type="entry name" value="Epimerase"/>
    <property type="match status" value="1"/>
</dbReference>
<dbReference type="PANTHER" id="PTHR48079">
    <property type="entry name" value="PROTEIN YEEZ"/>
    <property type="match status" value="1"/>
</dbReference>
<dbReference type="InterPro" id="IPR001509">
    <property type="entry name" value="Epimerase_deHydtase"/>
</dbReference>
<accession>A0ABV0M0J5</accession>